<organism evidence="1 2">
    <name type="scientific">Centaurea solstitialis</name>
    <name type="common">yellow star-thistle</name>
    <dbReference type="NCBI Taxonomy" id="347529"/>
    <lineage>
        <taxon>Eukaryota</taxon>
        <taxon>Viridiplantae</taxon>
        <taxon>Streptophyta</taxon>
        <taxon>Embryophyta</taxon>
        <taxon>Tracheophyta</taxon>
        <taxon>Spermatophyta</taxon>
        <taxon>Magnoliopsida</taxon>
        <taxon>eudicotyledons</taxon>
        <taxon>Gunneridae</taxon>
        <taxon>Pentapetalae</taxon>
        <taxon>asterids</taxon>
        <taxon>campanulids</taxon>
        <taxon>Asterales</taxon>
        <taxon>Asteraceae</taxon>
        <taxon>Carduoideae</taxon>
        <taxon>Cardueae</taxon>
        <taxon>Centaureinae</taxon>
        <taxon>Centaurea</taxon>
    </lineage>
</organism>
<gene>
    <name evidence="1" type="ORF">OSB04_029116</name>
</gene>
<dbReference type="AlphaFoldDB" id="A0AA38SH36"/>
<dbReference type="EMBL" id="JARYMX010000007">
    <property type="protein sequence ID" value="KAJ9542610.1"/>
    <property type="molecule type" value="Genomic_DNA"/>
</dbReference>
<evidence type="ECO:0000313" key="1">
    <source>
        <dbReference type="EMBL" id="KAJ9542610.1"/>
    </source>
</evidence>
<accession>A0AA38SH36</accession>
<dbReference type="Proteomes" id="UP001172457">
    <property type="component" value="Chromosome 7"/>
</dbReference>
<keyword evidence="2" id="KW-1185">Reference proteome</keyword>
<comment type="caution">
    <text evidence="1">The sequence shown here is derived from an EMBL/GenBank/DDBJ whole genome shotgun (WGS) entry which is preliminary data.</text>
</comment>
<sequence>MELGASGSTEKFCPLGIRTVGFVLAHETTIVKGKIGNKNTMSPISIPFYSPEESLCLIMGKWKLTGIFILNNHIWKKKSIFWDLPYCEDLSVRHCLDVMHIEKNVCYSLIDRSIVEHSREIKEWDMVEMGVQSELAPVDNGKHTYLPPACYTLSKVEKTRFCQCLHGIKIPYGYSANIKKLVSMKYLKLLGMKSHDCHVLMTYDSNCNLWYTSRPHPTHY</sequence>
<evidence type="ECO:0000313" key="2">
    <source>
        <dbReference type="Proteomes" id="UP001172457"/>
    </source>
</evidence>
<dbReference type="PANTHER" id="PTHR10775:SF180">
    <property type="entry name" value="TRANSPOSON, EN_SPM-LIKE, TRANSPOSASE-ASSOCIATED DOMAIN PROTEIN-RELATED"/>
    <property type="match status" value="1"/>
</dbReference>
<dbReference type="PANTHER" id="PTHR10775">
    <property type="entry name" value="OS08G0208400 PROTEIN"/>
    <property type="match status" value="1"/>
</dbReference>
<proteinExistence type="predicted"/>
<name>A0AA38SH36_9ASTR</name>
<protein>
    <submittedName>
        <fullName evidence="1">Uncharacterized protein</fullName>
    </submittedName>
</protein>
<reference evidence="1" key="1">
    <citation type="submission" date="2023-03" db="EMBL/GenBank/DDBJ databases">
        <title>Chromosome-scale reference genome and RAD-based genetic map of yellow starthistle (Centaurea solstitialis) reveal putative structural variation and QTLs associated with invader traits.</title>
        <authorList>
            <person name="Reatini B."/>
            <person name="Cang F.A."/>
            <person name="Jiang Q."/>
            <person name="Mckibben M.T.W."/>
            <person name="Barker M.S."/>
            <person name="Rieseberg L.H."/>
            <person name="Dlugosch K.M."/>
        </authorList>
    </citation>
    <scope>NUCLEOTIDE SEQUENCE</scope>
    <source>
        <strain evidence="1">CAN-66</strain>
        <tissue evidence="1">Leaf</tissue>
    </source>
</reference>